<evidence type="ECO:0000313" key="2">
    <source>
        <dbReference type="Proteomes" id="UP001652662"/>
    </source>
</evidence>
<proteinExistence type="predicted"/>
<reference evidence="3" key="1">
    <citation type="submission" date="2025-08" db="UniProtKB">
        <authorList>
            <consortium name="RefSeq"/>
        </authorList>
    </citation>
    <scope>IDENTIFICATION</scope>
    <source>
        <tissue evidence="3">Blood</tissue>
    </source>
</reference>
<dbReference type="Proteomes" id="UP001652662">
    <property type="component" value="Chromosome X"/>
</dbReference>
<gene>
    <name evidence="3" type="primary">BEX3</name>
</gene>
<accession>A0ABM4N8B4</accession>
<keyword evidence="2" id="KW-1185">Reference proteome</keyword>
<feature type="region of interest" description="Disordered" evidence="1">
    <location>
        <begin position="76"/>
        <end position="117"/>
    </location>
</feature>
<organism evidence="2 3">
    <name type="scientific">Equus przewalskii</name>
    <name type="common">Przewalski's horse</name>
    <name type="synonym">Equus caballus przewalskii</name>
    <dbReference type="NCBI Taxonomy" id="9798"/>
    <lineage>
        <taxon>Eukaryota</taxon>
        <taxon>Metazoa</taxon>
        <taxon>Chordata</taxon>
        <taxon>Craniata</taxon>
        <taxon>Vertebrata</taxon>
        <taxon>Euteleostomi</taxon>
        <taxon>Mammalia</taxon>
        <taxon>Eutheria</taxon>
        <taxon>Laurasiatheria</taxon>
        <taxon>Perissodactyla</taxon>
        <taxon>Equidae</taxon>
        <taxon>Equus</taxon>
    </lineage>
</organism>
<dbReference type="GeneID" id="103566276"/>
<evidence type="ECO:0000256" key="1">
    <source>
        <dbReference type="SAM" id="MobiDB-lite"/>
    </source>
</evidence>
<evidence type="ECO:0000313" key="3">
    <source>
        <dbReference type="RefSeq" id="XP_070461185.1"/>
    </source>
</evidence>
<protein>
    <submittedName>
        <fullName evidence="3">Protein BEX3 isoform X1</fullName>
    </submittedName>
</protein>
<name>A0ABM4N8B4_EQUPR</name>
<sequence>MSDRALRAGAPRANRQRQRLVCACACAGGGGAFLQHWPPELGGELGSDAGPSRDRELQSDAAFRAVVTPVWVPAPRCPAHGGLASGPGKRSRSAGPSVKCRGGSLGARIGRRRRRQG</sequence>
<dbReference type="RefSeq" id="XP_070461185.1">
    <property type="nucleotide sequence ID" value="XM_070605084.1"/>
</dbReference>